<name>A0A0F9UJZ7_9ZZZZ</name>
<comment type="caution">
    <text evidence="1">The sequence shown here is derived from an EMBL/GenBank/DDBJ whole genome shotgun (WGS) entry which is preliminary data.</text>
</comment>
<gene>
    <name evidence="1" type="ORF">LCGC14_0212550</name>
</gene>
<dbReference type="Pfam" id="PF17264">
    <property type="entry name" value="DUF5330"/>
    <property type="match status" value="1"/>
</dbReference>
<accession>A0A0F9UJZ7</accession>
<dbReference type="AlphaFoldDB" id="A0A0F9UJZ7"/>
<proteinExistence type="predicted"/>
<evidence type="ECO:0000313" key="1">
    <source>
        <dbReference type="EMBL" id="KKN91974.1"/>
    </source>
</evidence>
<evidence type="ECO:0008006" key="2">
    <source>
        <dbReference type="Google" id="ProtNLM"/>
    </source>
</evidence>
<sequence length="172" mass="17673">MIRFILKSAFLLGIVAMLLPGDGQGDDAGRNQVDVFSTFVGAQAAIADLSNFCDRAPAACDAGGNLARFAGERIGDGIALAYNFVEAERDGSPASGNSAASSLSRYPDAIVTGAVDRALSLASSRATEASQPVGMPRLDDPANARHVLLPSAEIPGHGALARLPIPRSAPRT</sequence>
<organism evidence="1">
    <name type="scientific">marine sediment metagenome</name>
    <dbReference type="NCBI Taxonomy" id="412755"/>
    <lineage>
        <taxon>unclassified sequences</taxon>
        <taxon>metagenomes</taxon>
        <taxon>ecological metagenomes</taxon>
    </lineage>
</organism>
<dbReference type="InterPro" id="IPR035220">
    <property type="entry name" value="DUF5330"/>
</dbReference>
<dbReference type="EMBL" id="LAZR01000098">
    <property type="protein sequence ID" value="KKN91974.1"/>
    <property type="molecule type" value="Genomic_DNA"/>
</dbReference>
<protein>
    <recommendedName>
        <fullName evidence="2">DUF5330 domain-containing protein</fullName>
    </recommendedName>
</protein>
<reference evidence="1" key="1">
    <citation type="journal article" date="2015" name="Nature">
        <title>Complex archaea that bridge the gap between prokaryotes and eukaryotes.</title>
        <authorList>
            <person name="Spang A."/>
            <person name="Saw J.H."/>
            <person name="Jorgensen S.L."/>
            <person name="Zaremba-Niedzwiedzka K."/>
            <person name="Martijn J."/>
            <person name="Lind A.E."/>
            <person name="van Eijk R."/>
            <person name="Schleper C."/>
            <person name="Guy L."/>
            <person name="Ettema T.J."/>
        </authorList>
    </citation>
    <scope>NUCLEOTIDE SEQUENCE</scope>
</reference>